<keyword evidence="3" id="KW-1185">Reference proteome</keyword>
<dbReference type="EMBL" id="BSDY01000004">
    <property type="protein sequence ID" value="GLI55589.1"/>
    <property type="molecule type" value="Genomic_DNA"/>
</dbReference>
<dbReference type="AlphaFoldDB" id="A0A9W6GKL2"/>
<keyword evidence="1" id="KW-0812">Transmembrane</keyword>
<keyword evidence="1" id="KW-1133">Transmembrane helix</keyword>
<organism evidence="2 3">
    <name type="scientific">Propionigenium maris DSM 9537</name>
    <dbReference type="NCBI Taxonomy" id="1123000"/>
    <lineage>
        <taxon>Bacteria</taxon>
        <taxon>Fusobacteriati</taxon>
        <taxon>Fusobacteriota</taxon>
        <taxon>Fusobacteriia</taxon>
        <taxon>Fusobacteriales</taxon>
        <taxon>Fusobacteriaceae</taxon>
        <taxon>Propionigenium</taxon>
    </lineage>
</organism>
<sequence>MYFLGGAIFLGTFVVAFRAVMGDLSNKFIFTSLALLTLCFLLLVNTLYYS</sequence>
<evidence type="ECO:0000313" key="2">
    <source>
        <dbReference type="EMBL" id="GLI55589.1"/>
    </source>
</evidence>
<comment type="caution">
    <text evidence="2">The sequence shown here is derived from an EMBL/GenBank/DDBJ whole genome shotgun (WGS) entry which is preliminary data.</text>
</comment>
<proteinExistence type="predicted"/>
<feature type="transmembrane region" description="Helical" evidence="1">
    <location>
        <begin position="28"/>
        <end position="49"/>
    </location>
</feature>
<dbReference type="Proteomes" id="UP001144471">
    <property type="component" value="Unassembled WGS sequence"/>
</dbReference>
<gene>
    <name evidence="2" type="ORF">PM10SUCC1_11030</name>
</gene>
<reference evidence="2" key="1">
    <citation type="submission" date="2022-12" db="EMBL/GenBank/DDBJ databases">
        <title>Reference genome sequencing for broad-spectrum identification of bacterial and archaeal isolates by mass spectrometry.</title>
        <authorList>
            <person name="Sekiguchi Y."/>
            <person name="Tourlousse D.M."/>
        </authorList>
    </citation>
    <scope>NUCLEOTIDE SEQUENCE</scope>
    <source>
        <strain evidence="2">10succ1</strain>
    </source>
</reference>
<name>A0A9W6GKL2_9FUSO</name>
<protein>
    <submittedName>
        <fullName evidence="2">Uncharacterized protein</fullName>
    </submittedName>
</protein>
<evidence type="ECO:0000313" key="3">
    <source>
        <dbReference type="Proteomes" id="UP001144471"/>
    </source>
</evidence>
<dbReference type="RefSeq" id="WP_281834167.1">
    <property type="nucleotide sequence ID" value="NZ_BSDY01000004.1"/>
</dbReference>
<keyword evidence="1" id="KW-0472">Membrane</keyword>
<accession>A0A9W6GKL2</accession>
<evidence type="ECO:0000256" key="1">
    <source>
        <dbReference type="SAM" id="Phobius"/>
    </source>
</evidence>